<accession>A0ACC2M6P5</accession>
<proteinExistence type="predicted"/>
<evidence type="ECO:0000313" key="2">
    <source>
        <dbReference type="Proteomes" id="UP001234297"/>
    </source>
</evidence>
<reference evidence="1 2" key="1">
    <citation type="journal article" date="2022" name="Hortic Res">
        <title>A haplotype resolved chromosomal level avocado genome allows analysis of novel avocado genes.</title>
        <authorList>
            <person name="Nath O."/>
            <person name="Fletcher S.J."/>
            <person name="Hayward A."/>
            <person name="Shaw L.M."/>
            <person name="Masouleh A.K."/>
            <person name="Furtado A."/>
            <person name="Henry R.J."/>
            <person name="Mitter N."/>
        </authorList>
    </citation>
    <scope>NUCLEOTIDE SEQUENCE [LARGE SCALE GENOMIC DNA]</scope>
    <source>
        <strain evidence="2">cv. Hass</strain>
    </source>
</reference>
<dbReference type="Proteomes" id="UP001234297">
    <property type="component" value="Chromosome 5"/>
</dbReference>
<evidence type="ECO:0000313" key="1">
    <source>
        <dbReference type="EMBL" id="KAJ8641269.1"/>
    </source>
</evidence>
<name>A0ACC2M6P5_PERAE</name>
<gene>
    <name evidence="1" type="ORF">MRB53_017963</name>
</gene>
<comment type="caution">
    <text evidence="1">The sequence shown here is derived from an EMBL/GenBank/DDBJ whole genome shotgun (WGS) entry which is preliminary data.</text>
</comment>
<organism evidence="1 2">
    <name type="scientific">Persea americana</name>
    <name type="common">Avocado</name>
    <dbReference type="NCBI Taxonomy" id="3435"/>
    <lineage>
        <taxon>Eukaryota</taxon>
        <taxon>Viridiplantae</taxon>
        <taxon>Streptophyta</taxon>
        <taxon>Embryophyta</taxon>
        <taxon>Tracheophyta</taxon>
        <taxon>Spermatophyta</taxon>
        <taxon>Magnoliopsida</taxon>
        <taxon>Magnoliidae</taxon>
        <taxon>Laurales</taxon>
        <taxon>Lauraceae</taxon>
        <taxon>Persea</taxon>
    </lineage>
</organism>
<keyword evidence="2" id="KW-1185">Reference proteome</keyword>
<sequence length="167" mass="19025">MMKNRLRRTEPGKIKILHKRQQVPHKTREYGPAAMEIQLLEKDLHRSQIAPETRLWRLGAWRASRPDSFPCRLRRKVSCCGRFPKEVVLLSRWGTELSSMMVFVGESGDTDYGGLFGGLHNTVILSGACKSNQSRLLANRTYPLEHVVAFESPNIVQTTEGYNSNDI</sequence>
<protein>
    <submittedName>
        <fullName evidence="1">Uncharacterized protein</fullName>
    </submittedName>
</protein>
<dbReference type="EMBL" id="CM056813">
    <property type="protein sequence ID" value="KAJ8641269.1"/>
    <property type="molecule type" value="Genomic_DNA"/>
</dbReference>